<proteinExistence type="inferred from homology"/>
<organism evidence="8 9">
    <name type="scientific">Candidatus Yanofskybacteria bacterium RIFCSPHIGHO2_01_FULL_44_17</name>
    <dbReference type="NCBI Taxonomy" id="1802668"/>
    <lineage>
        <taxon>Bacteria</taxon>
        <taxon>Candidatus Yanofskyibacteriota</taxon>
    </lineage>
</organism>
<evidence type="ECO:0000313" key="8">
    <source>
        <dbReference type="EMBL" id="OGN03913.1"/>
    </source>
</evidence>
<evidence type="ECO:0000256" key="5">
    <source>
        <dbReference type="ARBA" id="ARBA00022884"/>
    </source>
</evidence>
<protein>
    <recommendedName>
        <fullName evidence="6 7">Ribonuclease P protein component</fullName>
        <shortName evidence="6">RNase P protein</shortName>
        <shortName evidence="6">RNaseP protein</shortName>
        <ecNumber evidence="6 7">3.1.26.5</ecNumber>
    </recommendedName>
    <alternativeName>
        <fullName evidence="6">Protein C5</fullName>
    </alternativeName>
</protein>
<keyword evidence="4 6" id="KW-0378">Hydrolase</keyword>
<keyword evidence="1 6" id="KW-0819">tRNA processing</keyword>
<evidence type="ECO:0000313" key="9">
    <source>
        <dbReference type="Proteomes" id="UP000177507"/>
    </source>
</evidence>
<gene>
    <name evidence="6" type="primary">rnpA</name>
    <name evidence="8" type="ORF">A2831_02390</name>
</gene>
<evidence type="ECO:0000256" key="3">
    <source>
        <dbReference type="ARBA" id="ARBA00022759"/>
    </source>
</evidence>
<dbReference type="InterPro" id="IPR000100">
    <property type="entry name" value="RNase_P"/>
</dbReference>
<evidence type="ECO:0000256" key="2">
    <source>
        <dbReference type="ARBA" id="ARBA00022722"/>
    </source>
</evidence>
<dbReference type="GO" id="GO:0001682">
    <property type="term" value="P:tRNA 5'-leader removal"/>
    <property type="evidence" value="ECO:0007669"/>
    <property type="project" value="UniProtKB-UniRule"/>
</dbReference>
<keyword evidence="2 6" id="KW-0540">Nuclease</keyword>
<evidence type="ECO:0000256" key="1">
    <source>
        <dbReference type="ARBA" id="ARBA00022694"/>
    </source>
</evidence>
<dbReference type="PANTHER" id="PTHR33992">
    <property type="entry name" value="RIBONUCLEASE P PROTEIN COMPONENT"/>
    <property type="match status" value="1"/>
</dbReference>
<evidence type="ECO:0000256" key="4">
    <source>
        <dbReference type="ARBA" id="ARBA00022801"/>
    </source>
</evidence>
<dbReference type="InterPro" id="IPR014721">
    <property type="entry name" value="Ribsml_uS5_D2-typ_fold_subgr"/>
</dbReference>
<dbReference type="GO" id="GO:0042781">
    <property type="term" value="F:3'-tRNA processing endoribonuclease activity"/>
    <property type="evidence" value="ECO:0007669"/>
    <property type="project" value="TreeGrafter"/>
</dbReference>
<reference evidence="8 9" key="1">
    <citation type="journal article" date="2016" name="Nat. Commun.">
        <title>Thousands of microbial genomes shed light on interconnected biogeochemical processes in an aquifer system.</title>
        <authorList>
            <person name="Anantharaman K."/>
            <person name="Brown C.T."/>
            <person name="Hug L.A."/>
            <person name="Sharon I."/>
            <person name="Castelle C.J."/>
            <person name="Probst A.J."/>
            <person name="Thomas B.C."/>
            <person name="Singh A."/>
            <person name="Wilkins M.J."/>
            <person name="Karaoz U."/>
            <person name="Brodie E.L."/>
            <person name="Williams K.H."/>
            <person name="Hubbard S.S."/>
            <person name="Banfield J.F."/>
        </authorList>
    </citation>
    <scope>NUCLEOTIDE SEQUENCE [LARGE SCALE GENOMIC DNA]</scope>
</reference>
<accession>A0A1F8ESU4</accession>
<dbReference type="Gene3D" id="3.30.230.10">
    <property type="match status" value="1"/>
</dbReference>
<comment type="similarity">
    <text evidence="6">Belongs to the RnpA family.</text>
</comment>
<comment type="function">
    <text evidence="6">RNaseP catalyzes the removal of the 5'-leader sequence from pre-tRNA to produce the mature 5'-terminus. It can also cleave other RNA substrates such as 4.5S RNA. The protein component plays an auxiliary but essential role in vivo by binding to the 5'-leader sequence and broadening the substrate specificity of the ribozyme.</text>
</comment>
<dbReference type="EC" id="3.1.26.5" evidence="6 7"/>
<dbReference type="GO" id="GO:0000049">
    <property type="term" value="F:tRNA binding"/>
    <property type="evidence" value="ECO:0007669"/>
    <property type="project" value="UniProtKB-UniRule"/>
</dbReference>
<dbReference type="STRING" id="1802668.A2831_02390"/>
<evidence type="ECO:0000256" key="6">
    <source>
        <dbReference type="HAMAP-Rule" id="MF_00227"/>
    </source>
</evidence>
<dbReference type="HAMAP" id="MF_00227">
    <property type="entry name" value="RNase_P"/>
    <property type="match status" value="1"/>
</dbReference>
<keyword evidence="5 6" id="KW-0694">RNA-binding</keyword>
<dbReference type="NCBIfam" id="TIGR00188">
    <property type="entry name" value="rnpA"/>
    <property type="match status" value="1"/>
</dbReference>
<comment type="caution">
    <text evidence="8">The sequence shown here is derived from an EMBL/GenBank/DDBJ whole genome shotgun (WGS) entry which is preliminary data.</text>
</comment>
<dbReference type="PANTHER" id="PTHR33992:SF1">
    <property type="entry name" value="RIBONUCLEASE P PROTEIN COMPONENT"/>
    <property type="match status" value="1"/>
</dbReference>
<keyword evidence="3 6" id="KW-0255">Endonuclease</keyword>
<dbReference type="Pfam" id="PF00825">
    <property type="entry name" value="Ribonuclease_P"/>
    <property type="match status" value="1"/>
</dbReference>
<comment type="subunit">
    <text evidence="6">Consists of a catalytic RNA component (M1 or rnpB) and a protein subunit.</text>
</comment>
<comment type="catalytic activity">
    <reaction evidence="6">
        <text>Endonucleolytic cleavage of RNA, removing 5'-extranucleotides from tRNA precursor.</text>
        <dbReference type="EC" id="3.1.26.5"/>
    </reaction>
</comment>
<dbReference type="Proteomes" id="UP000177507">
    <property type="component" value="Unassembled WGS sequence"/>
</dbReference>
<dbReference type="EMBL" id="MGJI01000028">
    <property type="protein sequence ID" value="OGN03913.1"/>
    <property type="molecule type" value="Genomic_DNA"/>
</dbReference>
<dbReference type="SUPFAM" id="SSF54211">
    <property type="entry name" value="Ribosomal protein S5 domain 2-like"/>
    <property type="match status" value="1"/>
</dbReference>
<dbReference type="AlphaFoldDB" id="A0A1F8ESU4"/>
<name>A0A1F8ESU4_9BACT</name>
<dbReference type="GO" id="GO:0030677">
    <property type="term" value="C:ribonuclease P complex"/>
    <property type="evidence" value="ECO:0007669"/>
    <property type="project" value="TreeGrafter"/>
</dbReference>
<evidence type="ECO:0000256" key="7">
    <source>
        <dbReference type="NCBIfam" id="TIGR00188"/>
    </source>
</evidence>
<dbReference type="InterPro" id="IPR020568">
    <property type="entry name" value="Ribosomal_Su5_D2-typ_SF"/>
</dbReference>
<sequence>MALAKKYRLAKKDIEMVLKRGRTAKNSFFFIKFLENQAEHFRAAIVISNKVSKKAVVRNRIRRIIAESFRSGQVLKRSFDMVVVATANIVEKRTKEIKREVEQTINKIFV</sequence>
<dbReference type="GO" id="GO:0004526">
    <property type="term" value="F:ribonuclease P activity"/>
    <property type="evidence" value="ECO:0007669"/>
    <property type="project" value="UniProtKB-UniRule"/>
</dbReference>